<evidence type="ECO:0000256" key="9">
    <source>
        <dbReference type="SAM" id="MobiDB-lite"/>
    </source>
</evidence>
<keyword evidence="5 8" id="KW-1133">Transmembrane helix</keyword>
<feature type="transmembrane region" description="Helical" evidence="8">
    <location>
        <begin position="115"/>
        <end position="139"/>
    </location>
</feature>
<evidence type="ECO:0000256" key="5">
    <source>
        <dbReference type="ARBA" id="ARBA00022989"/>
    </source>
</evidence>
<proteinExistence type="inferred from homology"/>
<dbReference type="NCBIfam" id="TIGR00946">
    <property type="entry name" value="2a69"/>
    <property type="match status" value="1"/>
</dbReference>
<evidence type="ECO:0000256" key="2">
    <source>
        <dbReference type="ARBA" id="ARBA00009177"/>
    </source>
</evidence>
<dbReference type="GO" id="GO:0016020">
    <property type="term" value="C:membrane"/>
    <property type="evidence" value="ECO:0007669"/>
    <property type="project" value="UniProtKB-SubCell"/>
</dbReference>
<dbReference type="Proteomes" id="UP001497457">
    <property type="component" value="Chromosome 12b"/>
</dbReference>
<keyword evidence="6 8" id="KW-0472">Membrane</keyword>
<keyword evidence="4 8" id="KW-0812">Transmembrane</keyword>
<comment type="function">
    <text evidence="8">May act as a component of the auxin efflux carrier.</text>
</comment>
<evidence type="ECO:0000256" key="3">
    <source>
        <dbReference type="ARBA" id="ARBA00022448"/>
    </source>
</evidence>
<dbReference type="EMBL" id="OZ075122">
    <property type="protein sequence ID" value="CAL4910947.1"/>
    <property type="molecule type" value="Genomic_DNA"/>
</dbReference>
<evidence type="ECO:0000256" key="7">
    <source>
        <dbReference type="ARBA" id="ARBA00023294"/>
    </source>
</evidence>
<gene>
    <name evidence="10" type="ORF">URODEC1_LOCUS14699</name>
</gene>
<comment type="subcellular location">
    <subcellularLocation>
        <location evidence="1 8">Membrane</location>
        <topology evidence="1 8">Multi-pass membrane protein</topology>
    </subcellularLocation>
</comment>
<keyword evidence="7 8" id="KW-0927">Auxin signaling pathway</keyword>
<feature type="transmembrane region" description="Helical" evidence="8">
    <location>
        <begin position="381"/>
        <end position="399"/>
    </location>
</feature>
<keyword evidence="3 8" id="KW-0813">Transport</keyword>
<evidence type="ECO:0000256" key="8">
    <source>
        <dbReference type="RuleBase" id="RU362108"/>
    </source>
</evidence>
<dbReference type="AlphaFoldDB" id="A0ABC8WJX7"/>
<feature type="transmembrane region" description="Helical" evidence="8">
    <location>
        <begin position="440"/>
        <end position="460"/>
    </location>
</feature>
<accession>A0ABC8WJX7</accession>
<evidence type="ECO:0000256" key="4">
    <source>
        <dbReference type="ARBA" id="ARBA00022692"/>
    </source>
</evidence>
<evidence type="ECO:0000313" key="11">
    <source>
        <dbReference type="Proteomes" id="UP001497457"/>
    </source>
</evidence>
<protein>
    <recommendedName>
        <fullName evidence="8">Auxin efflux carrier component</fullName>
    </recommendedName>
</protein>
<evidence type="ECO:0000256" key="6">
    <source>
        <dbReference type="ARBA" id="ARBA00023136"/>
    </source>
</evidence>
<feature type="transmembrane region" description="Helical" evidence="8">
    <location>
        <begin position="151"/>
        <end position="171"/>
    </location>
</feature>
<name>A0ABC8WJX7_9POAL</name>
<feature type="transmembrane region" description="Helical" evidence="8">
    <location>
        <begin position="80"/>
        <end position="103"/>
    </location>
</feature>
<dbReference type="PANTHER" id="PTHR31752:SF2">
    <property type="entry name" value="AUXIN EFFLUX CARRIER COMPONENT 5"/>
    <property type="match status" value="1"/>
</dbReference>
<dbReference type="InterPro" id="IPR051107">
    <property type="entry name" value="Auxin_Efflux_Carrier"/>
</dbReference>
<keyword evidence="11" id="KW-1185">Reference proteome</keyword>
<dbReference type="InterPro" id="IPR004776">
    <property type="entry name" value="Mem_transp_PIN-like"/>
</dbReference>
<dbReference type="Pfam" id="PF03547">
    <property type="entry name" value="Mem_trans"/>
    <property type="match status" value="1"/>
</dbReference>
<reference evidence="10" key="1">
    <citation type="submission" date="2024-10" db="EMBL/GenBank/DDBJ databases">
        <authorList>
            <person name="Ryan C."/>
        </authorList>
    </citation>
    <scope>NUCLEOTIDE SEQUENCE [LARGE SCALE GENOMIC DNA]</scope>
</reference>
<feature type="transmembrane region" description="Helical" evidence="8">
    <location>
        <begin position="41"/>
        <end position="60"/>
    </location>
</feature>
<dbReference type="GO" id="GO:0009734">
    <property type="term" value="P:auxin-activated signaling pathway"/>
    <property type="evidence" value="ECO:0007669"/>
    <property type="project" value="UniProtKB-UniRule"/>
</dbReference>
<feature type="transmembrane region" description="Helical" evidence="8">
    <location>
        <begin position="12"/>
        <end position="29"/>
    </location>
</feature>
<feature type="transmembrane region" description="Helical" evidence="8">
    <location>
        <begin position="411"/>
        <end position="434"/>
    </location>
</feature>
<comment type="caution">
    <text evidence="8">Lacks conserved residue(s) required for the propagation of feature annotation.</text>
</comment>
<feature type="transmembrane region" description="Helical" evidence="8">
    <location>
        <begin position="472"/>
        <end position="492"/>
    </location>
</feature>
<dbReference type="PANTHER" id="PTHR31752">
    <property type="entry name" value="AUXIN EFFLUX CARRIER COMPONENT 1B-RELATED"/>
    <property type="match status" value="1"/>
</dbReference>
<sequence>MISWGDVYKVSAALVPLYVPLLLGFCSVRQWKIFTPEQCESVNSLVALFAIPFFTFGFTVHTDPFRANYRAIAADVISKAVVAAAVISKAVVAAAIAAWWLLFARGRRGGGGGNAAVNWSITGFSLSTLTSSLVVGVPMARAMYGEWAQQLVVQLSVFQAIVWITLLLFALEVRKAALLGGAEQIDHHQNQIINDIEAITYAGDDDASTTMASSVLSQPPQAIAVQASTEAAIAVVVAEEKVRNDDAIDDGTEIVPADDPDSSRHSTTTARAPGSPRQTISDVEASTDDDDAAYVDASSSTLPQSPLVVNDDVEASNTVAMGVAGPAAGGRPSMWTLVKVVLYKIGRNPNTYASVGGIIWACIANRLQISLPIIIENSIGIMARCGNGLAMFSMGLFMAQQDKLIPCGPSLTFLGLVLKFVLDPIAMTIGSIAVGLRGDVVRVAIIQAAVPQSITSFIFAKEYGLHPDVLSTAVIVGMLVSVPLIVLFYVGLEGL</sequence>
<dbReference type="InterPro" id="IPR014024">
    <property type="entry name" value="Auxin_eff_plant"/>
</dbReference>
<evidence type="ECO:0000313" key="10">
    <source>
        <dbReference type="EMBL" id="CAL4910947.1"/>
    </source>
</evidence>
<evidence type="ECO:0000256" key="1">
    <source>
        <dbReference type="ARBA" id="ARBA00004141"/>
    </source>
</evidence>
<feature type="compositionally biased region" description="Acidic residues" evidence="9">
    <location>
        <begin position="247"/>
        <end position="260"/>
    </location>
</feature>
<organism evidence="10 11">
    <name type="scientific">Urochloa decumbens</name>
    <dbReference type="NCBI Taxonomy" id="240449"/>
    <lineage>
        <taxon>Eukaryota</taxon>
        <taxon>Viridiplantae</taxon>
        <taxon>Streptophyta</taxon>
        <taxon>Embryophyta</taxon>
        <taxon>Tracheophyta</taxon>
        <taxon>Spermatophyta</taxon>
        <taxon>Magnoliopsida</taxon>
        <taxon>Liliopsida</taxon>
        <taxon>Poales</taxon>
        <taxon>Poaceae</taxon>
        <taxon>PACMAD clade</taxon>
        <taxon>Panicoideae</taxon>
        <taxon>Panicodae</taxon>
        <taxon>Paniceae</taxon>
        <taxon>Melinidinae</taxon>
        <taxon>Urochloa</taxon>
    </lineage>
</organism>
<feature type="compositionally biased region" description="Polar residues" evidence="9">
    <location>
        <begin position="265"/>
        <end position="281"/>
    </location>
</feature>
<comment type="similarity">
    <text evidence="2 8">Belongs to the auxin efflux carrier (TC 2.A.69.1) family.</text>
</comment>
<feature type="region of interest" description="Disordered" evidence="9">
    <location>
        <begin position="247"/>
        <end position="285"/>
    </location>
</feature>